<feature type="transmembrane region" description="Helical" evidence="6">
    <location>
        <begin position="20"/>
        <end position="39"/>
    </location>
</feature>
<dbReference type="PRINTS" id="PR00080">
    <property type="entry name" value="SDRFAMILY"/>
</dbReference>
<evidence type="ECO:0000313" key="7">
    <source>
        <dbReference type="EMBL" id="KAE8709406.1"/>
    </source>
</evidence>
<dbReference type="SUPFAM" id="SSF51735">
    <property type="entry name" value="NAD(P)-binding Rossmann-fold domains"/>
    <property type="match status" value="1"/>
</dbReference>
<sequence>MILELWYLRIVGRAHQFITFWLFIQIINWILFYTSFTFSTTSMAEASKRYAVVTGANKGIGLEICKQLASKGIMVVLTARDVKRGLEAVENLKEVGLSDRVVFHQLDVADPASVASFVEFIETEFGKLDILVNNAGIIGFESDGEALLAAGFGKPGAQSNWGSLITQTPELSEQCLQTNYYGAKRMCKSLLHLLQRSDSPTIVNVSSSMGKLKNVSNEWVKSVFSDVENLTEEKVDEVLSQYMKDFREGSLEEKGWPLFLSAYILSKAAMNAYTRILAKKYPKFIINCVCPGFVKTDINYNAGISSVEEGAEGPVRLALLPNGGPSGLFFIRKEESEF</sequence>
<dbReference type="Gene3D" id="3.40.50.720">
    <property type="entry name" value="NAD(P)-binding Rossmann-like Domain"/>
    <property type="match status" value="1"/>
</dbReference>
<accession>A0A6A3AY82</accession>
<dbReference type="PANTHER" id="PTHR43490">
    <property type="entry name" value="(+)-NEOMENTHOL DEHYDROGENASE"/>
    <property type="match status" value="1"/>
</dbReference>
<keyword evidence="6" id="KW-0812">Transmembrane</keyword>
<dbReference type="PRINTS" id="PR00081">
    <property type="entry name" value="GDHRDH"/>
</dbReference>
<dbReference type="InterPro" id="IPR036291">
    <property type="entry name" value="NAD(P)-bd_dom_sf"/>
</dbReference>
<keyword evidence="8" id="KW-1185">Reference proteome</keyword>
<evidence type="ECO:0000313" key="8">
    <source>
        <dbReference type="Proteomes" id="UP000436088"/>
    </source>
</evidence>
<evidence type="ECO:0000256" key="3">
    <source>
        <dbReference type="ARBA" id="ARBA00023002"/>
    </source>
</evidence>
<proteinExistence type="inferred from homology"/>
<dbReference type="GO" id="GO:0016020">
    <property type="term" value="C:membrane"/>
    <property type="evidence" value="ECO:0007669"/>
    <property type="project" value="TreeGrafter"/>
</dbReference>
<protein>
    <recommendedName>
        <fullName evidence="5">Short-chain dehydrogenase/reductase</fullName>
        <ecNumber evidence="5">1.1.1.-</ecNumber>
    </recommendedName>
</protein>
<dbReference type="PANTHER" id="PTHR43490:SF98">
    <property type="entry name" value="OS02G0640600 PROTEIN"/>
    <property type="match status" value="1"/>
</dbReference>
<evidence type="ECO:0000256" key="1">
    <source>
        <dbReference type="ARBA" id="ARBA00006484"/>
    </source>
</evidence>
<evidence type="ECO:0000256" key="2">
    <source>
        <dbReference type="ARBA" id="ARBA00022857"/>
    </source>
</evidence>
<reference evidence="7" key="1">
    <citation type="submission" date="2019-09" db="EMBL/GenBank/DDBJ databases">
        <title>Draft genome information of white flower Hibiscus syriacus.</title>
        <authorList>
            <person name="Kim Y.-M."/>
        </authorList>
    </citation>
    <scope>NUCLEOTIDE SEQUENCE [LARGE SCALE GENOMIC DNA]</scope>
    <source>
        <strain evidence="7">YM2019G1</strain>
    </source>
</reference>
<dbReference type="InterPro" id="IPR002347">
    <property type="entry name" value="SDR_fam"/>
</dbReference>
<keyword evidence="6" id="KW-1133">Transmembrane helix</keyword>
<gene>
    <name evidence="7" type="ORF">F3Y22_tig00110332pilonHSYRG01452</name>
</gene>
<comment type="caution">
    <text evidence="7">The sequence shown here is derived from an EMBL/GenBank/DDBJ whole genome shotgun (WGS) entry which is preliminary data.</text>
</comment>
<dbReference type="GO" id="GO:0016616">
    <property type="term" value="F:oxidoreductase activity, acting on the CH-OH group of donors, NAD or NADP as acceptor"/>
    <property type="evidence" value="ECO:0007669"/>
    <property type="project" value="InterPro"/>
</dbReference>
<dbReference type="CDD" id="cd05324">
    <property type="entry name" value="carb_red_PTCR-like_SDR_c"/>
    <property type="match status" value="1"/>
</dbReference>
<dbReference type="Pfam" id="PF00106">
    <property type="entry name" value="adh_short"/>
    <property type="match status" value="1"/>
</dbReference>
<dbReference type="FunFam" id="3.40.50.720:FF:000312">
    <property type="entry name" value="(+)-neomenthol dehydrogenase"/>
    <property type="match status" value="1"/>
</dbReference>
<organism evidence="7 8">
    <name type="scientific">Hibiscus syriacus</name>
    <name type="common">Rose of Sharon</name>
    <dbReference type="NCBI Taxonomy" id="106335"/>
    <lineage>
        <taxon>Eukaryota</taxon>
        <taxon>Viridiplantae</taxon>
        <taxon>Streptophyta</taxon>
        <taxon>Embryophyta</taxon>
        <taxon>Tracheophyta</taxon>
        <taxon>Spermatophyta</taxon>
        <taxon>Magnoliopsida</taxon>
        <taxon>eudicotyledons</taxon>
        <taxon>Gunneridae</taxon>
        <taxon>Pentapetalae</taxon>
        <taxon>rosids</taxon>
        <taxon>malvids</taxon>
        <taxon>Malvales</taxon>
        <taxon>Malvaceae</taxon>
        <taxon>Malvoideae</taxon>
        <taxon>Hibiscus</taxon>
    </lineage>
</organism>
<dbReference type="EMBL" id="VEPZ02000937">
    <property type="protein sequence ID" value="KAE8709406.1"/>
    <property type="molecule type" value="Genomic_DNA"/>
</dbReference>
<keyword evidence="3 5" id="KW-0560">Oxidoreductase</keyword>
<keyword evidence="6" id="KW-0472">Membrane</keyword>
<keyword evidence="2 5" id="KW-0521">NADP</keyword>
<evidence type="ECO:0000256" key="6">
    <source>
        <dbReference type="SAM" id="Phobius"/>
    </source>
</evidence>
<dbReference type="InterPro" id="IPR045313">
    <property type="entry name" value="CBR1-like"/>
</dbReference>
<comment type="similarity">
    <text evidence="1 4">Belongs to the short-chain dehydrogenases/reductases (SDR) family.</text>
</comment>
<evidence type="ECO:0000256" key="5">
    <source>
        <dbReference type="RuleBase" id="RU369024"/>
    </source>
</evidence>
<dbReference type="EC" id="1.1.1.-" evidence="5"/>
<evidence type="ECO:0000256" key="4">
    <source>
        <dbReference type="RuleBase" id="RU000363"/>
    </source>
</evidence>
<name>A0A6A3AY82_HIBSY</name>
<dbReference type="Proteomes" id="UP000436088">
    <property type="component" value="Unassembled WGS sequence"/>
</dbReference>
<dbReference type="AlphaFoldDB" id="A0A6A3AY82"/>